<dbReference type="AlphaFoldDB" id="A0A497JGJ3"/>
<evidence type="ECO:0000313" key="2">
    <source>
        <dbReference type="EMBL" id="RLG69063.1"/>
    </source>
</evidence>
<evidence type="ECO:0000313" key="3">
    <source>
        <dbReference type="Proteomes" id="UP000277633"/>
    </source>
</evidence>
<proteinExistence type="predicted"/>
<dbReference type="InterPro" id="IPR001296">
    <property type="entry name" value="Glyco_trans_1"/>
</dbReference>
<dbReference type="Proteomes" id="UP000277633">
    <property type="component" value="Unassembled WGS sequence"/>
</dbReference>
<feature type="domain" description="Glycosyl transferase family 1" evidence="1">
    <location>
        <begin position="11"/>
        <end position="172"/>
    </location>
</feature>
<comment type="caution">
    <text evidence="2">The sequence shown here is derived from an EMBL/GenBank/DDBJ whole genome shotgun (WGS) entry which is preliminary data.</text>
</comment>
<dbReference type="Gene3D" id="3.40.50.2000">
    <property type="entry name" value="Glycogen Phosphorylase B"/>
    <property type="match status" value="1"/>
</dbReference>
<feature type="non-terminal residue" evidence="2">
    <location>
        <position position="1"/>
    </location>
</feature>
<dbReference type="InterPro" id="IPR050194">
    <property type="entry name" value="Glycosyltransferase_grp1"/>
</dbReference>
<dbReference type="Pfam" id="PF00534">
    <property type="entry name" value="Glycos_transf_1"/>
    <property type="match status" value="1"/>
</dbReference>
<gene>
    <name evidence="2" type="ORF">DRO07_02775</name>
</gene>
<protein>
    <recommendedName>
        <fullName evidence="1">Glycosyl transferase family 1 domain-containing protein</fullName>
    </recommendedName>
</protein>
<reference evidence="2 3" key="1">
    <citation type="submission" date="2018-06" db="EMBL/GenBank/DDBJ databases">
        <title>Extensive metabolic versatility and redundancy in microbially diverse, dynamic hydrothermal sediments.</title>
        <authorList>
            <person name="Dombrowski N."/>
            <person name="Teske A."/>
            <person name="Baker B.J."/>
        </authorList>
    </citation>
    <scope>NUCLEOTIDE SEQUENCE [LARGE SCALE GENOMIC DNA]</scope>
    <source>
        <strain evidence="2">B9_G13</strain>
    </source>
</reference>
<dbReference type="PANTHER" id="PTHR45947">
    <property type="entry name" value="SULFOQUINOVOSYL TRANSFERASE SQD2"/>
    <property type="match status" value="1"/>
</dbReference>
<evidence type="ECO:0000259" key="1">
    <source>
        <dbReference type="Pfam" id="PF00534"/>
    </source>
</evidence>
<dbReference type="CDD" id="cd03801">
    <property type="entry name" value="GT4_PimA-like"/>
    <property type="match status" value="1"/>
</dbReference>
<dbReference type="GO" id="GO:0016757">
    <property type="term" value="F:glycosyltransferase activity"/>
    <property type="evidence" value="ECO:0007669"/>
    <property type="project" value="InterPro"/>
</dbReference>
<dbReference type="EMBL" id="QMWO01000101">
    <property type="protein sequence ID" value="RLG69063.1"/>
    <property type="molecule type" value="Genomic_DNA"/>
</dbReference>
<accession>A0A497JGJ3</accession>
<organism evidence="2 3">
    <name type="scientific">Candidatus Iainarchaeum sp</name>
    <dbReference type="NCBI Taxonomy" id="3101447"/>
    <lineage>
        <taxon>Archaea</taxon>
        <taxon>Candidatus Iainarchaeota</taxon>
        <taxon>Candidatus Iainarchaeia</taxon>
        <taxon>Candidatus Iainarchaeales</taxon>
        <taxon>Candidatus Iainarchaeaceae</taxon>
        <taxon>Candidatus Iainarchaeum</taxon>
    </lineage>
</organism>
<sequence>PVPVCLDRLHSSKKKKNTFVFVGRLSKNKRLDLLVEAFASASQNKEAMLYIVGSDFENLRKELERKVKNLNAEDRIKFLGKLPEQELVELLASTDFFISASDYESFGISAIEGMASGCIPVLSSIPSFRAFVEKGKNGFIVDFHNTKRASKKLAQIMELSRAEKEKMRKNAIAYSKRFEPKEQTKKLLALYSQLHNKRR</sequence>
<dbReference type="PANTHER" id="PTHR45947:SF3">
    <property type="entry name" value="SULFOQUINOVOSYL TRANSFERASE SQD2"/>
    <property type="match status" value="1"/>
</dbReference>
<dbReference type="SUPFAM" id="SSF53756">
    <property type="entry name" value="UDP-Glycosyltransferase/glycogen phosphorylase"/>
    <property type="match status" value="1"/>
</dbReference>
<name>A0A497JGJ3_9ARCH</name>